<dbReference type="Gene3D" id="1.10.287.1490">
    <property type="match status" value="1"/>
</dbReference>
<evidence type="ECO:0000313" key="4">
    <source>
        <dbReference type="Proteomes" id="UP000222564"/>
    </source>
</evidence>
<dbReference type="AlphaFoldDB" id="A0A2C6M571"/>
<accession>A0A2C6M571</accession>
<name>A0A2C6M571_9FIRM</name>
<gene>
    <name evidence="3" type="ORF">P378_16955</name>
</gene>
<organism evidence="3 4">
    <name type="scientific">Desulforamulus profundi</name>
    <dbReference type="NCBI Taxonomy" id="1383067"/>
    <lineage>
        <taxon>Bacteria</taxon>
        <taxon>Bacillati</taxon>
        <taxon>Bacillota</taxon>
        <taxon>Clostridia</taxon>
        <taxon>Eubacteriales</taxon>
        <taxon>Peptococcaceae</taxon>
        <taxon>Desulforamulus</taxon>
    </lineage>
</organism>
<proteinExistence type="predicted"/>
<keyword evidence="4" id="KW-1185">Reference proteome</keyword>
<reference evidence="3 4" key="1">
    <citation type="submission" date="2013-09" db="EMBL/GenBank/DDBJ databases">
        <title>Biodegradation of hydrocarbons in the deep terrestrial subsurface : characterization of a microbial consortium composed of two Desulfotomaculum species originating from a deep geological formation.</title>
        <authorList>
            <person name="Aullo T."/>
            <person name="Berlendis S."/>
            <person name="Lascourreges J.-F."/>
            <person name="Dessort D."/>
            <person name="Saint-Laurent S."/>
            <person name="Schraauwers B."/>
            <person name="Mas J."/>
            <person name="Magot M."/>
            <person name="Ranchou-Peyruse A."/>
        </authorList>
    </citation>
    <scope>NUCLEOTIDE SEQUENCE [LARGE SCALE GENOMIC DNA]</scope>
    <source>
        <strain evidence="3 4">Bs107</strain>
    </source>
</reference>
<evidence type="ECO:0000259" key="2">
    <source>
        <dbReference type="Pfam" id="PF02591"/>
    </source>
</evidence>
<feature type="domain" description="C4-type zinc ribbon" evidence="2">
    <location>
        <begin position="198"/>
        <end position="230"/>
    </location>
</feature>
<dbReference type="RefSeq" id="WP_099083844.1">
    <property type="nucleotide sequence ID" value="NZ_AWQQ01000095.1"/>
</dbReference>
<dbReference type="OrthoDB" id="9795058at2"/>
<dbReference type="InterPro" id="IPR003743">
    <property type="entry name" value="Zf-RING_7"/>
</dbReference>
<feature type="region of interest" description="Disordered" evidence="1">
    <location>
        <begin position="18"/>
        <end position="38"/>
    </location>
</feature>
<comment type="caution">
    <text evidence="3">The sequence shown here is derived from an EMBL/GenBank/DDBJ whole genome shotgun (WGS) entry which is preliminary data.</text>
</comment>
<dbReference type="Proteomes" id="UP000222564">
    <property type="component" value="Unassembled WGS sequence"/>
</dbReference>
<evidence type="ECO:0000256" key="1">
    <source>
        <dbReference type="SAM" id="MobiDB-lite"/>
    </source>
</evidence>
<dbReference type="Pfam" id="PF02591">
    <property type="entry name" value="Zn_ribbon_9"/>
    <property type="match status" value="1"/>
</dbReference>
<evidence type="ECO:0000313" key="3">
    <source>
        <dbReference type="EMBL" id="PHJ37357.1"/>
    </source>
</evidence>
<dbReference type="EMBL" id="AWQQ01000095">
    <property type="protein sequence ID" value="PHJ37357.1"/>
    <property type="molecule type" value="Genomic_DNA"/>
</dbReference>
<sequence length="235" mass="28054">MSDLRKLWRLQMLEEQQEKIDKGADPGPVQQLKESKKQIEAAQNNLRELKDRYQRAREQTGTLERRAQELRDSCSMISTKIYDGSLQTKEIKNYQQKLQKLQEELNLLEDRELELMQVKEDIKQEWEDKKQRLDSMAEEFKELHNVYLQDKEETKTRAQGLAREIEVLLQEIGEDPLNKYRQLKTRYRNPVGRITRDTCSGCHLGIPFEKIKQLKYQDDIVLCNHCGRMLFWDPQ</sequence>
<protein>
    <recommendedName>
        <fullName evidence="2">C4-type zinc ribbon domain-containing protein</fullName>
    </recommendedName>
</protein>